<comment type="caution">
    <text evidence="6">The sequence shown here is derived from an EMBL/GenBank/DDBJ whole genome shotgun (WGS) entry which is preliminary data.</text>
</comment>
<dbReference type="GO" id="GO:0030170">
    <property type="term" value="F:pyridoxal phosphate binding"/>
    <property type="evidence" value="ECO:0007669"/>
    <property type="project" value="InterPro"/>
</dbReference>
<dbReference type="GO" id="GO:0016829">
    <property type="term" value="F:lyase activity"/>
    <property type="evidence" value="ECO:0007669"/>
    <property type="project" value="UniProtKB-KW"/>
</dbReference>
<dbReference type="FunFam" id="3.40.640.10:FF:000035">
    <property type="entry name" value="O-succinylhomoserine sulfhydrylase"/>
    <property type="match status" value="1"/>
</dbReference>
<dbReference type="GO" id="GO:0004124">
    <property type="term" value="F:cysteine synthase activity"/>
    <property type="evidence" value="ECO:0007669"/>
    <property type="project" value="TreeGrafter"/>
</dbReference>
<dbReference type="InterPro" id="IPR006235">
    <property type="entry name" value="OAc-hSer/O-AcSer_sulfhydrylase"/>
</dbReference>
<dbReference type="InterPro" id="IPR054542">
    <property type="entry name" value="Cys_met_metab_PP"/>
</dbReference>
<dbReference type="NCBIfam" id="TIGR01326">
    <property type="entry name" value="OAH_OAS_sulfhy"/>
    <property type="match status" value="1"/>
</dbReference>
<dbReference type="Pfam" id="PF01053">
    <property type="entry name" value="Cys_Met_Meta_PP"/>
    <property type="match status" value="1"/>
</dbReference>
<dbReference type="CDD" id="cd00614">
    <property type="entry name" value="CGS_like"/>
    <property type="match status" value="1"/>
</dbReference>
<dbReference type="InterPro" id="IPR000277">
    <property type="entry name" value="Cys/Met-Metab_PyrdxlP-dep_enz"/>
</dbReference>
<keyword evidence="3" id="KW-0808">Transferase</keyword>
<dbReference type="Gene3D" id="3.40.640.10">
    <property type="entry name" value="Type I PLP-dependent aspartate aminotransferase-like (Major domain)"/>
    <property type="match status" value="1"/>
</dbReference>
<dbReference type="PANTHER" id="PTHR43797:SF2">
    <property type="entry name" value="HOMOCYSTEINE_CYSTEINE SYNTHASE"/>
    <property type="match status" value="1"/>
</dbReference>
<dbReference type="GO" id="GO:0019346">
    <property type="term" value="P:transsulfuration"/>
    <property type="evidence" value="ECO:0007669"/>
    <property type="project" value="InterPro"/>
</dbReference>
<dbReference type="InterPro" id="IPR015424">
    <property type="entry name" value="PyrdxlP-dep_Trfase"/>
</dbReference>
<evidence type="ECO:0000256" key="2">
    <source>
        <dbReference type="ARBA" id="ARBA00009077"/>
    </source>
</evidence>
<comment type="cofactor">
    <cofactor evidence="1 5">
        <name>pyridoxal 5'-phosphate</name>
        <dbReference type="ChEBI" id="CHEBI:597326"/>
    </cofactor>
</comment>
<keyword evidence="4 5" id="KW-0663">Pyridoxal phosphate</keyword>
<evidence type="ECO:0000313" key="6">
    <source>
        <dbReference type="EMBL" id="CDQ38219.1"/>
    </source>
</evidence>
<reference evidence="6 7" key="1">
    <citation type="submission" date="2014-03" db="EMBL/GenBank/DDBJ databases">
        <authorList>
            <person name="Urmite Genomes U."/>
        </authorList>
    </citation>
    <scope>NUCLEOTIDE SEQUENCE [LARGE SCALE GENOMIC DNA]</scope>
    <source>
        <strain evidence="6 7">Vm-5</strain>
    </source>
</reference>
<dbReference type="Proteomes" id="UP000028875">
    <property type="component" value="Unassembled WGS sequence"/>
</dbReference>
<dbReference type="GO" id="GO:0005737">
    <property type="term" value="C:cytoplasm"/>
    <property type="evidence" value="ECO:0007669"/>
    <property type="project" value="TreeGrafter"/>
</dbReference>
<evidence type="ECO:0000256" key="5">
    <source>
        <dbReference type="RuleBase" id="RU362118"/>
    </source>
</evidence>
<keyword evidence="6" id="KW-0456">Lyase</keyword>
<reference evidence="7" key="2">
    <citation type="submission" date="2014-05" db="EMBL/GenBank/DDBJ databases">
        <title>Draft genome sequence of Virgibacillus massiliensis Vm-5.</title>
        <authorList>
            <person name="Khelaifia S."/>
            <person name="Croce O."/>
            <person name="Lagier J.C."/>
            <person name="Raoult D."/>
        </authorList>
    </citation>
    <scope>NUCLEOTIDE SEQUENCE [LARGE SCALE GENOMIC DNA]</scope>
    <source>
        <strain evidence="7">Vm-5</strain>
    </source>
</reference>
<proteinExistence type="inferred from homology"/>
<sequence>MVKFNQQNPETILLHGGQVPDPSTGSRAVPIYQTTSYVFRDTEHAQNLFGLTEPGNIYTRIGNPTVDAFEQRIAALEDGVAAVATASGMAAITFAILNVASAGDEIVADSNLYGGTYNLFANTLPRYGITVKFVDGTNKSEVEAAITERTKAVFGEIITNPSLQVFDIEEVAGIAHANDIPLIIDNTFAPYIAKPLAWGADIVVHSATKWIGGHGTAIGGVVVDGGRFNWNNSKFPGFIEPDESYNGLKFVDVGPAAFATKLRVQLLRDIGACISPQNAFLLLQGLETLHLRISQHNKNAKEIAAFLEDHPSIEWVNYPGLEKHPSYRLTKKYFSEGAGSIITFGIKGGREAGRKLIDSIELWSHVANVGDAKSLIIHPASTTHQQLTAEELKDSGVTEETIRLSIGLESIHDLLATLDQAIATATGQEASLVTKEADAINWLLSSPFERTDGDIRKKTIAVYGLEQANQEKLNQIKQLQSLGFELIGIGSSHSLEFSTYTDLTKAPDIDAVWFLTSDLPSDVLEQFINKQGKILWIEHPSKKDEILEYAIAAGIAVVTNKNPFNELEAIRNPNSQSEAIQV</sequence>
<organism evidence="6 7">
    <name type="scientific">Virgibacillus massiliensis</name>
    <dbReference type="NCBI Taxonomy" id="1462526"/>
    <lineage>
        <taxon>Bacteria</taxon>
        <taxon>Bacillati</taxon>
        <taxon>Bacillota</taxon>
        <taxon>Bacilli</taxon>
        <taxon>Bacillales</taxon>
        <taxon>Bacillaceae</taxon>
        <taxon>Virgibacillus</taxon>
    </lineage>
</organism>
<comment type="similarity">
    <text evidence="2 5">Belongs to the trans-sulfuration enzymes family.</text>
</comment>
<keyword evidence="7" id="KW-1185">Reference proteome</keyword>
<dbReference type="Gene3D" id="3.40.50.720">
    <property type="entry name" value="NAD(P)-binding Rossmann-like Domain"/>
    <property type="match status" value="1"/>
</dbReference>
<dbReference type="EMBL" id="CCDP010000001">
    <property type="protein sequence ID" value="CDQ38219.1"/>
    <property type="molecule type" value="Genomic_DNA"/>
</dbReference>
<dbReference type="PANTHER" id="PTHR43797">
    <property type="entry name" value="HOMOCYSTEINE/CYSTEINE SYNTHASE"/>
    <property type="match status" value="1"/>
</dbReference>
<dbReference type="Gene3D" id="3.90.1150.10">
    <property type="entry name" value="Aspartate Aminotransferase, domain 1"/>
    <property type="match status" value="1"/>
</dbReference>
<name>A0A024Q6V7_9BACI</name>
<dbReference type="AlphaFoldDB" id="A0A024Q6V7"/>
<evidence type="ECO:0000256" key="1">
    <source>
        <dbReference type="ARBA" id="ARBA00001933"/>
    </source>
</evidence>
<evidence type="ECO:0000256" key="4">
    <source>
        <dbReference type="ARBA" id="ARBA00022898"/>
    </source>
</evidence>
<dbReference type="InterPro" id="IPR015422">
    <property type="entry name" value="PyrdxlP-dep_Trfase_small"/>
</dbReference>
<dbReference type="GO" id="GO:0071269">
    <property type="term" value="P:L-homocysteine biosynthetic process"/>
    <property type="evidence" value="ECO:0007669"/>
    <property type="project" value="TreeGrafter"/>
</dbReference>
<dbReference type="RefSeq" id="WP_038242107.1">
    <property type="nucleotide sequence ID" value="NZ_BNER01000001.1"/>
</dbReference>
<dbReference type="PROSITE" id="PS00868">
    <property type="entry name" value="CYS_MET_METAB_PP"/>
    <property type="match status" value="1"/>
</dbReference>
<dbReference type="InterPro" id="IPR015421">
    <property type="entry name" value="PyrdxlP-dep_Trfase_major"/>
</dbReference>
<dbReference type="eggNOG" id="COG2873">
    <property type="taxonomic scope" value="Bacteria"/>
</dbReference>
<dbReference type="STRING" id="1462526.BN990_00486"/>
<dbReference type="OrthoDB" id="9803887at2"/>
<dbReference type="GO" id="GO:0006535">
    <property type="term" value="P:cysteine biosynthetic process from serine"/>
    <property type="evidence" value="ECO:0007669"/>
    <property type="project" value="TreeGrafter"/>
</dbReference>
<evidence type="ECO:0000313" key="7">
    <source>
        <dbReference type="Proteomes" id="UP000028875"/>
    </source>
</evidence>
<accession>A0A024Q6V7</accession>
<gene>
    <name evidence="6" type="primary">mdeA_1</name>
    <name evidence="6" type="ORF">BN990_00486</name>
</gene>
<dbReference type="SUPFAM" id="SSF53383">
    <property type="entry name" value="PLP-dependent transferases"/>
    <property type="match status" value="1"/>
</dbReference>
<evidence type="ECO:0000256" key="3">
    <source>
        <dbReference type="ARBA" id="ARBA00022679"/>
    </source>
</evidence>
<protein>
    <submittedName>
        <fullName evidence="6">Methionine gamma-lyase</fullName>
    </submittedName>
</protein>
<dbReference type="GO" id="GO:0003961">
    <property type="term" value="F:O-acetylhomoserine aminocarboxypropyltransferase activity"/>
    <property type="evidence" value="ECO:0007669"/>
    <property type="project" value="TreeGrafter"/>
</dbReference>